<sequence>MSKIKVEVSESAKGWIERFQYEDDANKERTAIQRIISYVIDNWVGEFISDTEAKDMLTTLNNADNLIKSLGE</sequence>
<dbReference type="AlphaFoldDB" id="A0A414HHV0"/>
<dbReference type="RefSeq" id="WP_118170403.1">
    <property type="nucleotide sequence ID" value="NZ_CAXVMQ010000009.1"/>
</dbReference>
<reference evidence="1 2" key="1">
    <citation type="submission" date="2018-08" db="EMBL/GenBank/DDBJ databases">
        <title>A genome reference for cultivated species of the human gut microbiota.</title>
        <authorList>
            <person name="Zou Y."/>
            <person name="Xue W."/>
            <person name="Luo G."/>
        </authorList>
    </citation>
    <scope>NUCLEOTIDE SEQUENCE [LARGE SCALE GENOMIC DNA]</scope>
    <source>
        <strain evidence="1 2">AM30-40</strain>
    </source>
</reference>
<dbReference type="EMBL" id="QSJM01000004">
    <property type="protein sequence ID" value="RHD84925.1"/>
    <property type="molecule type" value="Genomic_DNA"/>
</dbReference>
<gene>
    <name evidence="1" type="ORF">DW783_02755</name>
</gene>
<evidence type="ECO:0000313" key="2">
    <source>
        <dbReference type="Proteomes" id="UP000283429"/>
    </source>
</evidence>
<organism evidence="1 2">
    <name type="scientific">Phocaeicola vulgatus</name>
    <name type="common">Bacteroides vulgatus</name>
    <dbReference type="NCBI Taxonomy" id="821"/>
    <lineage>
        <taxon>Bacteria</taxon>
        <taxon>Pseudomonadati</taxon>
        <taxon>Bacteroidota</taxon>
        <taxon>Bacteroidia</taxon>
        <taxon>Bacteroidales</taxon>
        <taxon>Bacteroidaceae</taxon>
        <taxon>Phocaeicola</taxon>
    </lineage>
</organism>
<proteinExistence type="predicted"/>
<accession>A0A414HHV0</accession>
<protein>
    <submittedName>
        <fullName evidence="1">Uncharacterized protein</fullName>
    </submittedName>
</protein>
<evidence type="ECO:0000313" key="1">
    <source>
        <dbReference type="EMBL" id="RHD84925.1"/>
    </source>
</evidence>
<name>A0A414HHV0_PHOVU</name>
<dbReference type="Proteomes" id="UP000283429">
    <property type="component" value="Unassembled WGS sequence"/>
</dbReference>
<comment type="caution">
    <text evidence="1">The sequence shown here is derived from an EMBL/GenBank/DDBJ whole genome shotgun (WGS) entry which is preliminary data.</text>
</comment>